<keyword evidence="1" id="KW-0805">Transcription regulation</keyword>
<gene>
    <name evidence="5" type="ORF">GCM10007391_27770</name>
</gene>
<dbReference type="InterPro" id="IPR013976">
    <property type="entry name" value="HDOD"/>
</dbReference>
<evidence type="ECO:0000313" key="5">
    <source>
        <dbReference type="EMBL" id="GGW91966.1"/>
    </source>
</evidence>
<evidence type="ECO:0000256" key="2">
    <source>
        <dbReference type="ARBA" id="ARBA00023163"/>
    </source>
</evidence>
<dbReference type="EMBL" id="BMXP01000008">
    <property type="protein sequence ID" value="GGW91966.1"/>
    <property type="molecule type" value="Genomic_DNA"/>
</dbReference>
<dbReference type="PANTHER" id="PTHR33525">
    <property type="match status" value="1"/>
</dbReference>
<evidence type="ECO:0000259" key="3">
    <source>
        <dbReference type="PROSITE" id="PS01124"/>
    </source>
</evidence>
<reference evidence="5" key="1">
    <citation type="journal article" date="2014" name="Int. J. Syst. Evol. Microbiol.">
        <title>Complete genome sequence of Corynebacterium casei LMG S-19264T (=DSM 44701T), isolated from a smear-ripened cheese.</title>
        <authorList>
            <consortium name="US DOE Joint Genome Institute (JGI-PGF)"/>
            <person name="Walter F."/>
            <person name="Albersmeier A."/>
            <person name="Kalinowski J."/>
            <person name="Ruckert C."/>
        </authorList>
    </citation>
    <scope>NUCLEOTIDE SEQUENCE</scope>
    <source>
        <strain evidence="5">KCTC 22164</strain>
    </source>
</reference>
<protein>
    <recommendedName>
        <fullName evidence="7">HDOD domain-containing protein</fullName>
    </recommendedName>
</protein>
<dbReference type="SMART" id="SM00342">
    <property type="entry name" value="HTH_ARAC"/>
    <property type="match status" value="1"/>
</dbReference>
<dbReference type="GO" id="GO:0003700">
    <property type="term" value="F:DNA-binding transcription factor activity"/>
    <property type="evidence" value="ECO:0007669"/>
    <property type="project" value="InterPro"/>
</dbReference>
<sequence length="681" mass="77005">MFADMEAMPVNLSYCFLLAERAQWKCDKCLFCVAFILVYYQQTDLHFPITTNIMTSPGTEIVAPPLSISLLTSLFSLIDKPIEKLREEVFPLAKRALPKDIDDSVLIELPEFDACFSYLKKHYLASELATHIPKQLHVSQYGLIGFLIATASDVKHMFQLIEECGEDLGYFHRARVKRHDNNGLRLTLSQQKSWQNLSRDTQSYLVSSWCRLIEVGLGRHGHNKQLQLAVPEHCVQTIQAEYPDVFYVQRSHASSVEIIAPKDFVHYRLPGGNERLHKVFLRELSEIQTERNSQDSLSGKILKYLKSIADYRDVSSTSMASHFAISERTLNRKLASEQTSFKQLFVTVRSFKALTLLLKGESVELVADKMGFSDRTSFERSFKSWQGVTPAKFQGKYAALCSEKPAQDILDPQNIPSLPDVATKLLSELNKPEANMNAVADIVTHDAMLSAKVLWVANSSYYGNLEIKSVKHAILSVFGTSKLKALVISLCAENLFQIPEDTFNYDEYHFCSYLTARAVELLYDKSGTDKKLVADLYFAGLLHNIGHIFIRYCLPEKYAEIYAETRKEASWETVNNVQSLRLNINASECSAMLAMAWELPFDIKGVLKELAYPTRQSEHVDVLRALIELMHQTYRAKGDQETIDAIFASTHAFISSVGANGLSVTAMSQIRAMVDEHSYFG</sequence>
<feature type="domain" description="HDOD" evidence="4">
    <location>
        <begin position="415"/>
        <end position="613"/>
    </location>
</feature>
<proteinExistence type="predicted"/>
<feature type="domain" description="HTH araC/xylS-type" evidence="3">
    <location>
        <begin position="299"/>
        <end position="396"/>
    </location>
</feature>
<dbReference type="InterPro" id="IPR018060">
    <property type="entry name" value="HTH_AraC"/>
</dbReference>
<reference evidence="5" key="2">
    <citation type="submission" date="2020-09" db="EMBL/GenBank/DDBJ databases">
        <authorList>
            <person name="Sun Q."/>
            <person name="Kim S."/>
        </authorList>
    </citation>
    <scope>NUCLEOTIDE SEQUENCE</scope>
    <source>
        <strain evidence="5">KCTC 22164</strain>
    </source>
</reference>
<evidence type="ECO:0000259" key="4">
    <source>
        <dbReference type="PROSITE" id="PS51833"/>
    </source>
</evidence>
<organism evidence="5 6">
    <name type="scientific">Alteromonas halophila</name>
    <dbReference type="NCBI Taxonomy" id="516698"/>
    <lineage>
        <taxon>Bacteria</taxon>
        <taxon>Pseudomonadati</taxon>
        <taxon>Pseudomonadota</taxon>
        <taxon>Gammaproteobacteria</taxon>
        <taxon>Alteromonadales</taxon>
        <taxon>Alteromonadaceae</taxon>
        <taxon>Alteromonas/Salinimonas group</taxon>
        <taxon>Alteromonas</taxon>
    </lineage>
</organism>
<dbReference type="GO" id="GO:0043565">
    <property type="term" value="F:sequence-specific DNA binding"/>
    <property type="evidence" value="ECO:0007669"/>
    <property type="project" value="InterPro"/>
</dbReference>
<evidence type="ECO:0000256" key="1">
    <source>
        <dbReference type="ARBA" id="ARBA00023015"/>
    </source>
</evidence>
<dbReference type="SUPFAM" id="SSF109604">
    <property type="entry name" value="HD-domain/PDEase-like"/>
    <property type="match status" value="1"/>
</dbReference>
<dbReference type="SUPFAM" id="SSF46689">
    <property type="entry name" value="Homeodomain-like"/>
    <property type="match status" value="1"/>
</dbReference>
<accession>A0A918JNB5</accession>
<dbReference type="PROSITE" id="PS01124">
    <property type="entry name" value="HTH_ARAC_FAMILY_2"/>
    <property type="match status" value="1"/>
</dbReference>
<dbReference type="Pfam" id="PF12833">
    <property type="entry name" value="HTH_18"/>
    <property type="match status" value="1"/>
</dbReference>
<keyword evidence="6" id="KW-1185">Reference proteome</keyword>
<evidence type="ECO:0008006" key="7">
    <source>
        <dbReference type="Google" id="ProtNLM"/>
    </source>
</evidence>
<name>A0A918JNB5_9ALTE</name>
<dbReference type="InterPro" id="IPR009057">
    <property type="entry name" value="Homeodomain-like_sf"/>
</dbReference>
<dbReference type="PANTHER" id="PTHR33525:SF4">
    <property type="entry name" value="CYCLIC DI-GMP PHOSPHODIESTERASE CDGJ"/>
    <property type="match status" value="1"/>
</dbReference>
<keyword evidence="2" id="KW-0804">Transcription</keyword>
<dbReference type="Proteomes" id="UP000631300">
    <property type="component" value="Unassembled WGS sequence"/>
</dbReference>
<dbReference type="PROSITE" id="PS51833">
    <property type="entry name" value="HDOD"/>
    <property type="match status" value="1"/>
</dbReference>
<dbReference type="Pfam" id="PF08668">
    <property type="entry name" value="HDOD"/>
    <property type="match status" value="1"/>
</dbReference>
<dbReference type="Gene3D" id="1.10.3210.10">
    <property type="entry name" value="Hypothetical protein af1432"/>
    <property type="match status" value="1"/>
</dbReference>
<dbReference type="AlphaFoldDB" id="A0A918JNB5"/>
<dbReference type="Gene3D" id="1.10.10.60">
    <property type="entry name" value="Homeodomain-like"/>
    <property type="match status" value="1"/>
</dbReference>
<comment type="caution">
    <text evidence="5">The sequence shown here is derived from an EMBL/GenBank/DDBJ whole genome shotgun (WGS) entry which is preliminary data.</text>
</comment>
<evidence type="ECO:0000313" key="6">
    <source>
        <dbReference type="Proteomes" id="UP000631300"/>
    </source>
</evidence>
<dbReference type="InterPro" id="IPR052340">
    <property type="entry name" value="RNase_Y/CdgJ"/>
</dbReference>